<protein>
    <recommendedName>
        <fullName evidence="2">DUF1707 domain-containing protein</fullName>
    </recommendedName>
</protein>
<dbReference type="InterPro" id="IPR012551">
    <property type="entry name" value="DUF1707_SHOCT-like"/>
</dbReference>
<feature type="region of interest" description="Disordered" evidence="1">
    <location>
        <begin position="83"/>
        <end position="123"/>
    </location>
</feature>
<dbReference type="Proteomes" id="UP000031488">
    <property type="component" value="Unassembled WGS sequence"/>
</dbReference>
<evidence type="ECO:0000259" key="2">
    <source>
        <dbReference type="Pfam" id="PF08044"/>
    </source>
</evidence>
<sequence length="238" mass="25303">MRVNPATLGAMADDDSPPPQRRIRASDKDRDEVLSVITEAVTNGRLDPEETAQRQDDAISAKFLDDLIPLIDDLPEGHQLHQRLARQTGHGQDTGPGSALQRRGATELSPSVEPGSAPPTNSVAIMSGREIDVAPGTAQVTTYALMGGDNIDLCAVMGPGVTVELVSYAMWAGNDIYVPPGVRVRDETINIMAGNEVRQSARGDGSNGTVVLKGFSLMAGHDVHLAKGYRAKDQGQLE</sequence>
<dbReference type="EMBL" id="JTJZ01000008">
    <property type="protein sequence ID" value="KHS54276.1"/>
    <property type="molecule type" value="Genomic_DNA"/>
</dbReference>
<feature type="region of interest" description="Disordered" evidence="1">
    <location>
        <begin position="1"/>
        <end position="30"/>
    </location>
</feature>
<accession>A0A0B9AFF6</accession>
<dbReference type="AlphaFoldDB" id="A0A0B9AFF6"/>
<evidence type="ECO:0000256" key="1">
    <source>
        <dbReference type="SAM" id="MobiDB-lite"/>
    </source>
</evidence>
<evidence type="ECO:0000313" key="3">
    <source>
        <dbReference type="EMBL" id="KHS54276.1"/>
    </source>
</evidence>
<gene>
    <name evidence="3" type="ORF">AE0388_0257</name>
</gene>
<reference evidence="3 4" key="1">
    <citation type="submission" date="2014-11" db="EMBL/GenBank/DDBJ databases">
        <title>Draft Genome Sequence of Brevibacterium linens AE038-8.</title>
        <authorList>
            <person name="Maizel D."/>
            <person name="Utturkar S.M."/>
            <person name="Brown S.D."/>
            <person name="Ferrero M."/>
            <person name="Rosen B.P."/>
        </authorList>
    </citation>
    <scope>NUCLEOTIDE SEQUENCE [LARGE SCALE GENOMIC DNA]</scope>
    <source>
        <strain evidence="3 4">AE038-8</strain>
    </source>
</reference>
<name>A0A0B9AFF6_BRELN</name>
<comment type="caution">
    <text evidence="3">The sequence shown here is derived from an EMBL/GenBank/DDBJ whole genome shotgun (WGS) entry which is preliminary data.</text>
</comment>
<evidence type="ECO:0000313" key="4">
    <source>
        <dbReference type="Proteomes" id="UP000031488"/>
    </source>
</evidence>
<dbReference type="PATRIC" id="fig|1703.6.peg.113"/>
<organism evidence="3 4">
    <name type="scientific">Brevibacterium linens</name>
    <dbReference type="NCBI Taxonomy" id="1703"/>
    <lineage>
        <taxon>Bacteria</taxon>
        <taxon>Bacillati</taxon>
        <taxon>Actinomycetota</taxon>
        <taxon>Actinomycetes</taxon>
        <taxon>Micrococcales</taxon>
        <taxon>Brevibacteriaceae</taxon>
        <taxon>Brevibacterium</taxon>
    </lineage>
</organism>
<dbReference type="Pfam" id="PF08044">
    <property type="entry name" value="DUF1707"/>
    <property type="match status" value="1"/>
</dbReference>
<dbReference type="PANTHER" id="PTHR40763:SF5">
    <property type="entry name" value="MEMBRANE PROTEIN"/>
    <property type="match status" value="1"/>
</dbReference>
<feature type="domain" description="DUF1707" evidence="2">
    <location>
        <begin position="23"/>
        <end position="75"/>
    </location>
</feature>
<keyword evidence="4" id="KW-1185">Reference proteome</keyword>
<dbReference type="PANTHER" id="PTHR40763">
    <property type="entry name" value="MEMBRANE PROTEIN-RELATED"/>
    <property type="match status" value="1"/>
</dbReference>
<proteinExistence type="predicted"/>